<keyword evidence="5" id="KW-0805">Transcription regulation</keyword>
<comment type="similarity">
    <text evidence="1">Belongs to the FlgM family.</text>
</comment>
<evidence type="ECO:0000256" key="3">
    <source>
        <dbReference type="ARBA" id="ARBA00022491"/>
    </source>
</evidence>
<dbReference type="InterPro" id="IPR031316">
    <property type="entry name" value="FlgM_C"/>
</dbReference>
<evidence type="ECO:0000259" key="9">
    <source>
        <dbReference type="Pfam" id="PF04316"/>
    </source>
</evidence>
<keyword evidence="6" id="KW-0804">Transcription</keyword>
<proteinExistence type="inferred from homology"/>
<dbReference type="AlphaFoldDB" id="A0A0C9N233"/>
<comment type="function">
    <text evidence="7">Responsible for the coupling of flagellin expression to flagellar assembly by preventing expression of the flagellin genes when a component of the middle class of proteins is defective. It negatively regulates flagellar genes by inhibiting the activity of FliA by directly binding to FliA.</text>
</comment>
<dbReference type="RefSeq" id="WP_050794210.1">
    <property type="nucleotide sequence ID" value="NZ_BBJS01000023.1"/>
</dbReference>
<protein>
    <recommendedName>
        <fullName evidence="2">Negative regulator of flagellin synthesis</fullName>
    </recommendedName>
    <alternativeName>
        <fullName evidence="8">Anti-sigma-28 factor</fullName>
    </alternativeName>
</protein>
<keyword evidence="4" id="KW-1005">Bacterial flagellum biogenesis</keyword>
<evidence type="ECO:0000256" key="5">
    <source>
        <dbReference type="ARBA" id="ARBA00023015"/>
    </source>
</evidence>
<evidence type="ECO:0000256" key="1">
    <source>
        <dbReference type="ARBA" id="ARBA00005322"/>
    </source>
</evidence>
<dbReference type="SUPFAM" id="SSF101498">
    <property type="entry name" value="Anti-sigma factor FlgM"/>
    <property type="match status" value="1"/>
</dbReference>
<name>A0A0C9N233_SPHPI</name>
<dbReference type="InterPro" id="IPR035890">
    <property type="entry name" value="Anti-sigma-28_factor_FlgM_sf"/>
</dbReference>
<dbReference type="Proteomes" id="UP000032025">
    <property type="component" value="Unassembled WGS sequence"/>
</dbReference>
<evidence type="ECO:0000256" key="8">
    <source>
        <dbReference type="ARBA" id="ARBA00030117"/>
    </source>
</evidence>
<keyword evidence="11" id="KW-1185">Reference proteome</keyword>
<dbReference type="Pfam" id="PF04316">
    <property type="entry name" value="FlgM"/>
    <property type="match status" value="1"/>
</dbReference>
<feature type="domain" description="Anti-sigma-28 factor FlgM C-terminal" evidence="9">
    <location>
        <begin position="48"/>
        <end position="88"/>
    </location>
</feature>
<keyword evidence="3" id="KW-0678">Repressor</keyword>
<accession>A0A0C9N233</accession>
<dbReference type="GO" id="GO:0045892">
    <property type="term" value="P:negative regulation of DNA-templated transcription"/>
    <property type="evidence" value="ECO:0007669"/>
    <property type="project" value="InterPro"/>
</dbReference>
<dbReference type="GeneID" id="78527262"/>
<evidence type="ECO:0000256" key="7">
    <source>
        <dbReference type="ARBA" id="ARBA00024739"/>
    </source>
</evidence>
<organism evidence="10 11">
    <name type="scientific">Sphingomonas paucimobilis NBRC 13935</name>
    <dbReference type="NCBI Taxonomy" id="1219050"/>
    <lineage>
        <taxon>Bacteria</taxon>
        <taxon>Pseudomonadati</taxon>
        <taxon>Pseudomonadota</taxon>
        <taxon>Alphaproteobacteria</taxon>
        <taxon>Sphingomonadales</taxon>
        <taxon>Sphingomonadaceae</taxon>
        <taxon>Sphingomonas</taxon>
    </lineage>
</organism>
<dbReference type="GO" id="GO:0044781">
    <property type="term" value="P:bacterial-type flagellum organization"/>
    <property type="evidence" value="ECO:0007669"/>
    <property type="project" value="UniProtKB-KW"/>
</dbReference>
<evidence type="ECO:0000256" key="4">
    <source>
        <dbReference type="ARBA" id="ARBA00022795"/>
    </source>
</evidence>
<evidence type="ECO:0000313" key="11">
    <source>
        <dbReference type="Proteomes" id="UP000032025"/>
    </source>
</evidence>
<dbReference type="EMBL" id="BBJS01000023">
    <property type="protein sequence ID" value="GAN13604.1"/>
    <property type="molecule type" value="Genomic_DNA"/>
</dbReference>
<evidence type="ECO:0000313" key="10">
    <source>
        <dbReference type="EMBL" id="GAN13604.1"/>
    </source>
</evidence>
<dbReference type="NCBIfam" id="TIGR03824">
    <property type="entry name" value="FlgM_jcvi"/>
    <property type="match status" value="1"/>
</dbReference>
<comment type="caution">
    <text evidence="10">The sequence shown here is derived from an EMBL/GenBank/DDBJ whole genome shotgun (WGS) entry which is preliminary data.</text>
</comment>
<gene>
    <name evidence="10" type="primary">flgM</name>
    <name evidence="10" type="ORF">SP6_23_00040</name>
</gene>
<dbReference type="InterPro" id="IPR007412">
    <property type="entry name" value="FlgM"/>
</dbReference>
<evidence type="ECO:0000256" key="6">
    <source>
        <dbReference type="ARBA" id="ARBA00023163"/>
    </source>
</evidence>
<sequence>MVDVTRLSAGETRVARIAGVSRPGALAAEAQTAATPAKAMGETSGVGNLARTLAAEPPVDMDRIAEIKKAIANGNFPILPATIADQMIALKLDWNGK</sequence>
<evidence type="ECO:0000256" key="2">
    <source>
        <dbReference type="ARBA" id="ARBA00017823"/>
    </source>
</evidence>
<reference evidence="10 11" key="1">
    <citation type="submission" date="2014-08" db="EMBL/GenBank/DDBJ databases">
        <title>Whole genome shotgun sequence of Sphingomonas paucimobilis NBRC 13935.</title>
        <authorList>
            <person name="Hosoyama A."/>
            <person name="Hashimoto M."/>
            <person name="Hosoyama Y."/>
            <person name="Noguchi M."/>
            <person name="Uohara A."/>
            <person name="Ohji S."/>
            <person name="Katano-Makiyama Y."/>
            <person name="Ichikawa N."/>
            <person name="Kimura A."/>
            <person name="Yamazoe A."/>
            <person name="Fujita N."/>
        </authorList>
    </citation>
    <scope>NUCLEOTIDE SEQUENCE [LARGE SCALE GENOMIC DNA]</scope>
    <source>
        <strain evidence="10 11">NBRC 13935</strain>
    </source>
</reference>